<organism evidence="8 9">
    <name type="scientific">Thauera propionica</name>
    <dbReference type="NCBI Taxonomy" id="2019431"/>
    <lineage>
        <taxon>Bacteria</taxon>
        <taxon>Pseudomonadati</taxon>
        <taxon>Pseudomonadota</taxon>
        <taxon>Betaproteobacteria</taxon>
        <taxon>Rhodocyclales</taxon>
        <taxon>Zoogloeaceae</taxon>
        <taxon>Thauera</taxon>
    </lineage>
</organism>
<evidence type="ECO:0000256" key="6">
    <source>
        <dbReference type="ARBA" id="ARBA00023136"/>
    </source>
</evidence>
<dbReference type="EMBL" id="NOIH01000009">
    <property type="protein sequence ID" value="OYD54053.1"/>
    <property type="molecule type" value="Genomic_DNA"/>
</dbReference>
<feature type="transmembrane region" description="Helical" evidence="7">
    <location>
        <begin position="21"/>
        <end position="53"/>
    </location>
</feature>
<keyword evidence="9" id="KW-1185">Reference proteome</keyword>
<evidence type="ECO:0000313" key="8">
    <source>
        <dbReference type="EMBL" id="OYD54053.1"/>
    </source>
</evidence>
<evidence type="ECO:0000256" key="1">
    <source>
        <dbReference type="ARBA" id="ARBA00004651"/>
    </source>
</evidence>
<reference evidence="8 9" key="1">
    <citation type="submission" date="2017-07" db="EMBL/GenBank/DDBJ databases">
        <title>Thauera sp. KNDSS-Mac4 genome sequence and assembly.</title>
        <authorList>
            <person name="Mayilraj S."/>
        </authorList>
    </citation>
    <scope>NUCLEOTIDE SEQUENCE [LARGE SCALE GENOMIC DNA]</scope>
    <source>
        <strain evidence="8 9">KNDSS-Mac4</strain>
    </source>
</reference>
<sequence length="175" mass="19720">MGSKTEVLDKRTFMQRWLPHPLLTVVLIMLWMLLLNAFSVGGFVMGALLGIVIPRVTSNFWPERPPIQAYGKALAYMGLVLWDVVVANLHVTRLILFRRADQLQVRWVTLPIELRSPEAITVLAGTITMTPGTVSCDLSADGHSLLVHCLDAPDVEEAVRQMKERYEARLKEIFP</sequence>
<dbReference type="PANTHER" id="PTHR34584:SF1">
    <property type="entry name" value="NA(+)_H(+) ANTIPORTER SUBUNIT E1"/>
    <property type="match status" value="1"/>
</dbReference>
<dbReference type="Pfam" id="PF01899">
    <property type="entry name" value="MNHE"/>
    <property type="match status" value="1"/>
</dbReference>
<comment type="caution">
    <text evidence="8">The sequence shown here is derived from an EMBL/GenBank/DDBJ whole genome shotgun (WGS) entry which is preliminary data.</text>
</comment>
<keyword evidence="5 7" id="KW-1133">Transmembrane helix</keyword>
<proteinExistence type="inferred from homology"/>
<keyword evidence="4 7" id="KW-0812">Transmembrane</keyword>
<evidence type="ECO:0000256" key="2">
    <source>
        <dbReference type="ARBA" id="ARBA00006228"/>
    </source>
</evidence>
<name>A0A235EZ63_9RHOO</name>
<evidence type="ECO:0000256" key="3">
    <source>
        <dbReference type="ARBA" id="ARBA00022475"/>
    </source>
</evidence>
<keyword evidence="3" id="KW-1003">Cell membrane</keyword>
<keyword evidence="6 7" id="KW-0472">Membrane</keyword>
<dbReference type="AlphaFoldDB" id="A0A235EZ63"/>
<evidence type="ECO:0000256" key="7">
    <source>
        <dbReference type="SAM" id="Phobius"/>
    </source>
</evidence>
<feature type="transmembrane region" description="Helical" evidence="7">
    <location>
        <begin position="73"/>
        <end position="96"/>
    </location>
</feature>
<accession>A0A235EZ63</accession>
<protein>
    <submittedName>
        <fullName evidence="8">Na+/H+ antiporter subunit E</fullName>
    </submittedName>
</protein>
<dbReference type="GO" id="GO:0008324">
    <property type="term" value="F:monoatomic cation transmembrane transporter activity"/>
    <property type="evidence" value="ECO:0007669"/>
    <property type="project" value="InterPro"/>
</dbReference>
<dbReference type="InterPro" id="IPR002758">
    <property type="entry name" value="Cation_antiport_E"/>
</dbReference>
<evidence type="ECO:0000256" key="4">
    <source>
        <dbReference type="ARBA" id="ARBA00022692"/>
    </source>
</evidence>
<dbReference type="RefSeq" id="WP_094268212.1">
    <property type="nucleotide sequence ID" value="NZ_JAQVFK010000004.1"/>
</dbReference>
<dbReference type="GO" id="GO:0005886">
    <property type="term" value="C:plasma membrane"/>
    <property type="evidence" value="ECO:0007669"/>
    <property type="project" value="UniProtKB-SubCell"/>
</dbReference>
<evidence type="ECO:0000313" key="9">
    <source>
        <dbReference type="Proteomes" id="UP000215181"/>
    </source>
</evidence>
<dbReference type="PIRSF" id="PIRSF019239">
    <property type="entry name" value="MrpE"/>
    <property type="match status" value="1"/>
</dbReference>
<comment type="subcellular location">
    <subcellularLocation>
        <location evidence="1">Cell membrane</location>
        <topology evidence="1">Multi-pass membrane protein</topology>
    </subcellularLocation>
</comment>
<evidence type="ECO:0000256" key="5">
    <source>
        <dbReference type="ARBA" id="ARBA00022989"/>
    </source>
</evidence>
<comment type="similarity">
    <text evidence="2">Belongs to the CPA3 antiporters (TC 2.A.63) subunit E family.</text>
</comment>
<dbReference type="PANTHER" id="PTHR34584">
    <property type="entry name" value="NA(+)/H(+) ANTIPORTER SUBUNIT E1"/>
    <property type="match status" value="1"/>
</dbReference>
<dbReference type="OrthoDB" id="9807187at2"/>
<gene>
    <name evidence="8" type="ORF">CGK74_09290</name>
</gene>
<dbReference type="Proteomes" id="UP000215181">
    <property type="component" value="Unassembled WGS sequence"/>
</dbReference>
<dbReference type="NCBIfam" id="NF006518">
    <property type="entry name" value="PRK08965.1-2"/>
    <property type="match status" value="1"/>
</dbReference>